<dbReference type="RefSeq" id="WP_003087615.1">
    <property type="nucleotide sequence ID" value="NZ_AJTZ01000005.1"/>
</dbReference>
<evidence type="ECO:0000313" key="1">
    <source>
        <dbReference type="EMBL" id="EJN93557.1"/>
    </source>
</evidence>
<name>A0ABN0GT36_STRRT</name>
<protein>
    <submittedName>
        <fullName evidence="1">Uncharacterized protein</fullName>
    </submittedName>
</protein>
<reference evidence="1 2" key="1">
    <citation type="submission" date="2009-12" db="EMBL/GenBank/DDBJ databases">
        <authorList>
            <person name="Lefebure T."/>
            <person name="Cornejo O.E."/>
            <person name="Pavinski Bitar P.D."/>
            <person name="Lang P."/>
            <person name="Stanhope M.J."/>
        </authorList>
    </citation>
    <scope>NUCLEOTIDE SEQUENCE [LARGE SCALE GENOMIC DNA]</scope>
    <source>
        <strain evidence="1 2">FA-1</strain>
    </source>
</reference>
<proteinExistence type="predicted"/>
<sequence>MERQTDLHDRVIIDGSGHQPIKGYRKIIVTVHLMSFLKKTKLVENLMSKMIQADGVTSQEVQSFIADMLRASKKSFPHVMSQANLLRLNLNIDNPVFFVLGAKNLRPCMRRISYWQKSTVRVSVPIFQKGDMLGYLAMWIRIFSW</sequence>
<comment type="caution">
    <text evidence="1">The sequence shown here is derived from an EMBL/GenBank/DDBJ whole genome shotgun (WGS) entry which is preliminary data.</text>
</comment>
<gene>
    <name evidence="1" type="ORF">SRA_03446</name>
</gene>
<dbReference type="EMBL" id="AJTZ01000005">
    <property type="protein sequence ID" value="EJN93557.1"/>
    <property type="molecule type" value="Genomic_DNA"/>
</dbReference>
<dbReference type="Proteomes" id="UP000007815">
    <property type="component" value="Unassembled WGS sequence"/>
</dbReference>
<accession>A0ABN0GT36</accession>
<evidence type="ECO:0000313" key="2">
    <source>
        <dbReference type="Proteomes" id="UP000007815"/>
    </source>
</evidence>
<organism evidence="1 2">
    <name type="scientific">Streptococcus ratti FA-1 = DSM 20564</name>
    <dbReference type="NCBI Taxonomy" id="699248"/>
    <lineage>
        <taxon>Bacteria</taxon>
        <taxon>Bacillati</taxon>
        <taxon>Bacillota</taxon>
        <taxon>Bacilli</taxon>
        <taxon>Lactobacillales</taxon>
        <taxon>Streptococcaceae</taxon>
        <taxon>Streptococcus</taxon>
    </lineage>
</organism>
<keyword evidence="2" id="KW-1185">Reference proteome</keyword>